<evidence type="ECO:0000256" key="1">
    <source>
        <dbReference type="SAM" id="MobiDB-lite"/>
    </source>
</evidence>
<gene>
    <name evidence="2" type="ORF">PG996_008197</name>
</gene>
<comment type="caution">
    <text evidence="2">The sequence shown here is derived from an EMBL/GenBank/DDBJ whole genome shotgun (WGS) entry which is preliminary data.</text>
</comment>
<organism evidence="2 3">
    <name type="scientific">Apiospora saccharicola</name>
    <dbReference type="NCBI Taxonomy" id="335842"/>
    <lineage>
        <taxon>Eukaryota</taxon>
        <taxon>Fungi</taxon>
        <taxon>Dikarya</taxon>
        <taxon>Ascomycota</taxon>
        <taxon>Pezizomycotina</taxon>
        <taxon>Sordariomycetes</taxon>
        <taxon>Xylariomycetidae</taxon>
        <taxon>Amphisphaeriales</taxon>
        <taxon>Apiosporaceae</taxon>
        <taxon>Apiospora</taxon>
    </lineage>
</organism>
<reference evidence="2 3" key="1">
    <citation type="submission" date="2023-01" db="EMBL/GenBank/DDBJ databases">
        <title>Analysis of 21 Apiospora genomes using comparative genomics revels a genus with tremendous synthesis potential of carbohydrate active enzymes and secondary metabolites.</title>
        <authorList>
            <person name="Sorensen T."/>
        </authorList>
    </citation>
    <scope>NUCLEOTIDE SEQUENCE [LARGE SCALE GENOMIC DNA]</scope>
    <source>
        <strain evidence="2 3">CBS 83171</strain>
    </source>
</reference>
<keyword evidence="3" id="KW-1185">Reference proteome</keyword>
<evidence type="ECO:0000313" key="3">
    <source>
        <dbReference type="Proteomes" id="UP001446871"/>
    </source>
</evidence>
<dbReference type="EMBL" id="JAQQWM010000005">
    <property type="protein sequence ID" value="KAK8063545.1"/>
    <property type="molecule type" value="Genomic_DNA"/>
</dbReference>
<feature type="region of interest" description="Disordered" evidence="1">
    <location>
        <begin position="1"/>
        <end position="25"/>
    </location>
</feature>
<proteinExistence type="predicted"/>
<dbReference type="Proteomes" id="UP001446871">
    <property type="component" value="Unassembled WGS sequence"/>
</dbReference>
<protein>
    <submittedName>
        <fullName evidence="2">Uncharacterized protein</fullName>
    </submittedName>
</protein>
<sequence length="84" mass="9219">MQQAAYELSVRGSNSQASESGLRGRAIHEKGQNLARACAREWMEEEEVTLPPVGQALENAAQKFTSQYQALLSMQWYSGGLEGS</sequence>
<name>A0ABR1UZR7_9PEZI</name>
<evidence type="ECO:0000313" key="2">
    <source>
        <dbReference type="EMBL" id="KAK8063545.1"/>
    </source>
</evidence>
<accession>A0ABR1UZR7</accession>